<organism evidence="2 3">
    <name type="scientific">Portibacter lacus</name>
    <dbReference type="NCBI Taxonomy" id="1099794"/>
    <lineage>
        <taxon>Bacteria</taxon>
        <taxon>Pseudomonadati</taxon>
        <taxon>Bacteroidota</taxon>
        <taxon>Saprospiria</taxon>
        <taxon>Saprospirales</taxon>
        <taxon>Haliscomenobacteraceae</taxon>
        <taxon>Portibacter</taxon>
    </lineage>
</organism>
<comment type="caution">
    <text evidence="2">The sequence shown here is derived from an EMBL/GenBank/DDBJ whole genome shotgun (WGS) entry which is preliminary data.</text>
</comment>
<gene>
    <name evidence="2" type="ORF">GCM10007940_04980</name>
</gene>
<dbReference type="InterPro" id="IPR045528">
    <property type="entry name" value="DO-GTPase2"/>
</dbReference>
<evidence type="ECO:0000259" key="1">
    <source>
        <dbReference type="Pfam" id="PF19993"/>
    </source>
</evidence>
<dbReference type="EMBL" id="BSOH01000001">
    <property type="protein sequence ID" value="GLR15883.1"/>
    <property type="molecule type" value="Genomic_DNA"/>
</dbReference>
<dbReference type="RefSeq" id="WP_235294538.1">
    <property type="nucleotide sequence ID" value="NZ_BSOH01000001.1"/>
</dbReference>
<protein>
    <recommendedName>
        <fullName evidence="1">Double-GTPase 2 domain-containing protein</fullName>
    </recommendedName>
</protein>
<name>A0AA37WCC0_9BACT</name>
<reference evidence="2" key="2">
    <citation type="submission" date="2023-01" db="EMBL/GenBank/DDBJ databases">
        <title>Draft genome sequence of Portibacter lacus strain NBRC 108769.</title>
        <authorList>
            <person name="Sun Q."/>
            <person name="Mori K."/>
        </authorList>
    </citation>
    <scope>NUCLEOTIDE SEQUENCE</scope>
    <source>
        <strain evidence="2">NBRC 108769</strain>
    </source>
</reference>
<dbReference type="Pfam" id="PF19993">
    <property type="entry name" value="DO-GTPase2"/>
    <property type="match status" value="1"/>
</dbReference>
<accession>A0AA37WCC0</accession>
<sequence>MPTDKEKILKNISRLSAEQCIKYIEEGTVSFEEMQKTGNLQSGKQKEIKAYLHKTIAEQHLWNEAKSIATESAFRNYLDKYPEGKYSEEARSRIKNAAENQAWAESKAKNTRGAYEVFIIHFPHSLHIPEAKEKIEALKNAGKQEREEWMRKLKENPEDFTEKYIKDLIDQDHFSKQDLVDYGLLPAAKLDLFFNPPPMPDSYDWSDLAPLPKGKTDVYLFGVATSGKSSMLAGLFYRADELGILSDDIANDRGTHYKDLLIESVEKGHVFPRTQVDTVNYISCALIDLENNREHPLSIIEMSGEFFTNAYNEKHLESLNNVEGIPYLQNSNRKVIYLVIDYHEYVNSKREQQKAKLNFVLNLLDKDGTLAKTDSIHIIVTKTDLIASDSKEEHIRDFLNSNFLSLINQIKRFNKKYGINKNQDHEVIVHPYSLGKFYLGKVYDFDPTCSDNVILSILNSTASTQHKKSWKPW</sequence>
<dbReference type="AlphaFoldDB" id="A0AA37WCC0"/>
<dbReference type="InterPro" id="IPR011990">
    <property type="entry name" value="TPR-like_helical_dom_sf"/>
</dbReference>
<proteinExistence type="predicted"/>
<dbReference type="Gene3D" id="1.25.40.10">
    <property type="entry name" value="Tetratricopeptide repeat domain"/>
    <property type="match status" value="1"/>
</dbReference>
<evidence type="ECO:0000313" key="3">
    <source>
        <dbReference type="Proteomes" id="UP001156666"/>
    </source>
</evidence>
<reference evidence="2" key="1">
    <citation type="journal article" date="2014" name="Int. J. Syst. Evol. Microbiol.">
        <title>Complete genome sequence of Corynebacterium casei LMG S-19264T (=DSM 44701T), isolated from a smear-ripened cheese.</title>
        <authorList>
            <consortium name="US DOE Joint Genome Institute (JGI-PGF)"/>
            <person name="Walter F."/>
            <person name="Albersmeier A."/>
            <person name="Kalinowski J."/>
            <person name="Ruckert C."/>
        </authorList>
    </citation>
    <scope>NUCLEOTIDE SEQUENCE</scope>
    <source>
        <strain evidence="2">NBRC 108769</strain>
    </source>
</reference>
<dbReference type="Proteomes" id="UP001156666">
    <property type="component" value="Unassembled WGS sequence"/>
</dbReference>
<evidence type="ECO:0000313" key="2">
    <source>
        <dbReference type="EMBL" id="GLR15883.1"/>
    </source>
</evidence>
<keyword evidence="3" id="KW-1185">Reference proteome</keyword>
<feature type="domain" description="Double-GTPase 2" evidence="1">
    <location>
        <begin position="271"/>
        <end position="413"/>
    </location>
</feature>